<keyword evidence="4 15" id="KW-0820">tRNA-binding</keyword>
<feature type="region of interest" description="Disordered" evidence="16">
    <location>
        <begin position="1"/>
        <end position="54"/>
    </location>
</feature>
<gene>
    <name evidence="17" type="ORF">V1264_006548</name>
</gene>
<dbReference type="SUPFAM" id="SSF53335">
    <property type="entry name" value="S-adenosyl-L-methionine-dependent methyltransferases"/>
    <property type="match status" value="1"/>
</dbReference>
<dbReference type="InterPro" id="IPR029063">
    <property type="entry name" value="SAM-dependent_MTases_sf"/>
</dbReference>
<dbReference type="InterPro" id="IPR002905">
    <property type="entry name" value="Trm1"/>
</dbReference>
<dbReference type="GO" id="GO:0002940">
    <property type="term" value="P:tRNA N2-guanine methylation"/>
    <property type="evidence" value="ECO:0007669"/>
    <property type="project" value="TreeGrafter"/>
</dbReference>
<keyword evidence="5 15" id="KW-0489">Methyltransferase</keyword>
<evidence type="ECO:0000256" key="1">
    <source>
        <dbReference type="ARBA" id="ARBA00004604"/>
    </source>
</evidence>
<reference evidence="17 18" key="1">
    <citation type="submission" date="2024-02" db="EMBL/GenBank/DDBJ databases">
        <title>Chromosome-scale genome assembly of the rough periwinkle Littorina saxatilis.</title>
        <authorList>
            <person name="De Jode A."/>
            <person name="Faria R."/>
            <person name="Formenti G."/>
            <person name="Sims Y."/>
            <person name="Smith T.P."/>
            <person name="Tracey A."/>
            <person name="Wood J.M.D."/>
            <person name="Zagrodzka Z.B."/>
            <person name="Johannesson K."/>
            <person name="Butlin R.K."/>
            <person name="Leder E.H."/>
        </authorList>
    </citation>
    <scope>NUCLEOTIDE SEQUENCE [LARGE SCALE GENOMIC DNA]</scope>
    <source>
        <strain evidence="17">Snail1</strain>
        <tissue evidence="17">Muscle</tissue>
    </source>
</reference>
<evidence type="ECO:0000256" key="16">
    <source>
        <dbReference type="SAM" id="MobiDB-lite"/>
    </source>
</evidence>
<name>A0AAN9G528_9CAEN</name>
<keyword evidence="9" id="KW-0479">Metal-binding</keyword>
<dbReference type="Proteomes" id="UP001374579">
    <property type="component" value="Unassembled WGS sequence"/>
</dbReference>
<feature type="region of interest" description="Disordered" evidence="16">
    <location>
        <begin position="450"/>
        <end position="475"/>
    </location>
</feature>
<proteinExistence type="inferred from homology"/>
<keyword evidence="3" id="KW-0597">Phosphoprotein</keyword>
<evidence type="ECO:0000256" key="5">
    <source>
        <dbReference type="ARBA" id="ARBA00022603"/>
    </source>
</evidence>
<dbReference type="EC" id="2.1.1.216" evidence="15"/>
<feature type="compositionally biased region" description="Basic and acidic residues" evidence="16">
    <location>
        <begin position="413"/>
        <end position="426"/>
    </location>
</feature>
<dbReference type="GO" id="GO:0005730">
    <property type="term" value="C:nucleolus"/>
    <property type="evidence" value="ECO:0007669"/>
    <property type="project" value="UniProtKB-SubCell"/>
</dbReference>
<comment type="catalytic activity">
    <reaction evidence="15">
        <text>guanosine(26) in tRNA + 2 S-adenosyl-L-methionine = N(2)-dimethylguanosine(26) in tRNA + 2 S-adenosyl-L-homocysteine + 2 H(+)</text>
        <dbReference type="Rhea" id="RHEA:43140"/>
        <dbReference type="Rhea" id="RHEA-COMP:10359"/>
        <dbReference type="Rhea" id="RHEA-COMP:10360"/>
        <dbReference type="ChEBI" id="CHEBI:15378"/>
        <dbReference type="ChEBI" id="CHEBI:57856"/>
        <dbReference type="ChEBI" id="CHEBI:59789"/>
        <dbReference type="ChEBI" id="CHEBI:74269"/>
        <dbReference type="ChEBI" id="CHEBI:74513"/>
        <dbReference type="EC" id="2.1.1.216"/>
    </reaction>
</comment>
<dbReference type="Pfam" id="PF02005">
    <property type="entry name" value="TRM"/>
    <property type="match status" value="1"/>
</dbReference>
<dbReference type="EMBL" id="JBAMIC010000018">
    <property type="protein sequence ID" value="KAK7095089.1"/>
    <property type="molecule type" value="Genomic_DNA"/>
</dbReference>
<dbReference type="GO" id="GO:0000049">
    <property type="term" value="F:tRNA binding"/>
    <property type="evidence" value="ECO:0007669"/>
    <property type="project" value="UniProtKB-UniRule"/>
</dbReference>
<dbReference type="PANTHER" id="PTHR10631:SF1">
    <property type="entry name" value="TRMT1-LIKE PROTEIN"/>
    <property type="match status" value="1"/>
</dbReference>
<keyword evidence="13 15" id="KW-0694">RNA-binding</keyword>
<evidence type="ECO:0000256" key="15">
    <source>
        <dbReference type="PROSITE-ProRule" id="PRU00958"/>
    </source>
</evidence>
<evidence type="ECO:0000256" key="9">
    <source>
        <dbReference type="ARBA" id="ARBA00022723"/>
    </source>
</evidence>
<evidence type="ECO:0000256" key="14">
    <source>
        <dbReference type="ARBA" id="ARBA00023242"/>
    </source>
</evidence>
<keyword evidence="12" id="KW-0832">Ubl conjugation</keyword>
<keyword evidence="10" id="KW-0863">Zinc-finger</keyword>
<sequence length="593" mass="65206">MAVGEDNMDLDTAPNGPKEADSTATDSTSNRTAVTENGITIKQPDNKKAPGKHNPKLSIFREVALATAHAYAKDHVQRQLAMVPSDDAENGRRQYFACDLITQSGIAGLQWKRHIGEDIHVTAVEQRDSKQLQDNIKSNGITSSTLPQDPKRPAGMMLPQQGPSQIHLAECDPSALMLLEAFDFVYVDPHKNPSPYFSTLFRNVRNNGVVCIVVPDTMQFARSPHVVRRYFGANCIKTGYMKELAVRIILAALATEAARCNKGMTVLYSITMEDFLLLCVRMVRGPKLADATLQNIGHVLHCRICEERVFYPEVIAPIEDPYSLIQCDCQKNIPGKTGVVLGPLWKGRIFEYPCLTKLAASGKALNLTHAFFVLLQRVMEDCVCDTPPSLVSLKQGLSEELALVVNSTNGESSKTEEDKGLRSGENDFSVKKKSLQEGSKDNDCAVSSKIGDGDVSQRESQLPDASETTVSDSGDIASVDADCAENGGVKRSAPESEVDISPRKLKRLKSINEPAPCFFYNVHSKRLGKEHLPKQQAIIERLRAHGYRCCRTHFEKYAIRTSANLKTLTALLGTGESKVLYVKGNQAETLTAR</sequence>
<evidence type="ECO:0000256" key="2">
    <source>
        <dbReference type="ARBA" id="ARBA00022499"/>
    </source>
</evidence>
<keyword evidence="6 15" id="KW-0808">Transferase</keyword>
<feature type="compositionally biased region" description="Polar residues" evidence="16">
    <location>
        <begin position="22"/>
        <end position="40"/>
    </location>
</feature>
<keyword evidence="11" id="KW-0862">Zinc</keyword>
<evidence type="ECO:0000256" key="3">
    <source>
        <dbReference type="ARBA" id="ARBA00022553"/>
    </source>
</evidence>
<evidence type="ECO:0000256" key="12">
    <source>
        <dbReference type="ARBA" id="ARBA00022843"/>
    </source>
</evidence>
<evidence type="ECO:0000256" key="8">
    <source>
        <dbReference type="ARBA" id="ARBA00022694"/>
    </source>
</evidence>
<keyword evidence="7 15" id="KW-0949">S-adenosyl-L-methionine</keyword>
<evidence type="ECO:0000256" key="13">
    <source>
        <dbReference type="ARBA" id="ARBA00022884"/>
    </source>
</evidence>
<protein>
    <recommendedName>
        <fullName evidence="15">tRNA (guanine(26)-N(2))-dimethyltransferase</fullName>
        <ecNumber evidence="15">2.1.1.216</ecNumber>
    </recommendedName>
</protein>
<organism evidence="17 18">
    <name type="scientific">Littorina saxatilis</name>
    <dbReference type="NCBI Taxonomy" id="31220"/>
    <lineage>
        <taxon>Eukaryota</taxon>
        <taxon>Metazoa</taxon>
        <taxon>Spiralia</taxon>
        <taxon>Lophotrochozoa</taxon>
        <taxon>Mollusca</taxon>
        <taxon>Gastropoda</taxon>
        <taxon>Caenogastropoda</taxon>
        <taxon>Littorinimorpha</taxon>
        <taxon>Littorinoidea</taxon>
        <taxon>Littorinidae</taxon>
        <taxon>Littorina</taxon>
    </lineage>
</organism>
<dbReference type="InterPro" id="IPR042296">
    <property type="entry name" value="tRNA_met_Trm1_C"/>
</dbReference>
<evidence type="ECO:0000256" key="7">
    <source>
        <dbReference type="ARBA" id="ARBA00022691"/>
    </source>
</evidence>
<evidence type="ECO:0000256" key="4">
    <source>
        <dbReference type="ARBA" id="ARBA00022555"/>
    </source>
</evidence>
<dbReference type="Gene3D" id="3.40.50.150">
    <property type="entry name" value="Vaccinia Virus protein VP39"/>
    <property type="match status" value="1"/>
</dbReference>
<evidence type="ECO:0000313" key="18">
    <source>
        <dbReference type="Proteomes" id="UP001374579"/>
    </source>
</evidence>
<dbReference type="Gene3D" id="3.30.56.70">
    <property type="entry name" value="N2,N2-dimethylguanosine tRNA methyltransferase, C-terminal domain"/>
    <property type="match status" value="1"/>
</dbReference>
<keyword evidence="18" id="KW-1185">Reference proteome</keyword>
<accession>A0AAN9G528</accession>
<keyword evidence="2" id="KW-1017">Isopeptide bond</keyword>
<feature type="region of interest" description="Disordered" evidence="16">
    <location>
        <begin position="407"/>
        <end position="426"/>
    </location>
</feature>
<comment type="caution">
    <text evidence="17">The sequence shown here is derived from an EMBL/GenBank/DDBJ whole genome shotgun (WGS) entry which is preliminary data.</text>
</comment>
<dbReference type="PANTHER" id="PTHR10631">
    <property type="entry name" value="N 2 ,N 2 -DIMETHYLGUANOSINE TRNA METHYLTRANSFERASE"/>
    <property type="match status" value="1"/>
</dbReference>
<evidence type="ECO:0000313" key="17">
    <source>
        <dbReference type="EMBL" id="KAK7095089.1"/>
    </source>
</evidence>
<dbReference type="PROSITE" id="PS51626">
    <property type="entry name" value="SAM_MT_TRM1"/>
    <property type="match status" value="1"/>
</dbReference>
<comment type="similarity">
    <text evidence="15">Belongs to the class I-like SAM-binding methyltransferase superfamily. Trm1 family.</text>
</comment>
<dbReference type="AlphaFoldDB" id="A0AAN9G528"/>
<evidence type="ECO:0000256" key="6">
    <source>
        <dbReference type="ARBA" id="ARBA00022679"/>
    </source>
</evidence>
<keyword evidence="8 15" id="KW-0819">tRNA processing</keyword>
<dbReference type="GO" id="GO:0160104">
    <property type="term" value="F:tRNA (guanine(26)-N2)-dimethyltransferase activity"/>
    <property type="evidence" value="ECO:0007669"/>
    <property type="project" value="UniProtKB-UniRule"/>
</dbReference>
<keyword evidence="14" id="KW-0539">Nucleus</keyword>
<evidence type="ECO:0000256" key="10">
    <source>
        <dbReference type="ARBA" id="ARBA00022771"/>
    </source>
</evidence>
<dbReference type="GO" id="GO:0008270">
    <property type="term" value="F:zinc ion binding"/>
    <property type="evidence" value="ECO:0007669"/>
    <property type="project" value="UniProtKB-KW"/>
</dbReference>
<evidence type="ECO:0000256" key="11">
    <source>
        <dbReference type="ARBA" id="ARBA00022833"/>
    </source>
</evidence>
<comment type="subcellular location">
    <subcellularLocation>
        <location evidence="1">Nucleus</location>
        <location evidence="1">Nucleolus</location>
    </subcellularLocation>
</comment>